<keyword evidence="3" id="KW-1185">Reference proteome</keyword>
<feature type="transmembrane region" description="Helical" evidence="1">
    <location>
        <begin position="7"/>
        <end position="26"/>
    </location>
</feature>
<dbReference type="EMBL" id="NBCO01000002">
    <property type="protein sequence ID" value="ORC93098.1"/>
    <property type="molecule type" value="Genomic_DNA"/>
</dbReference>
<dbReference type="RefSeq" id="XP_028887164.1">
    <property type="nucleotide sequence ID" value="XM_029021742.1"/>
</dbReference>
<evidence type="ECO:0000313" key="2">
    <source>
        <dbReference type="EMBL" id="ORC93098.1"/>
    </source>
</evidence>
<organism evidence="2 3">
    <name type="scientific">Trypanosoma theileri</name>
    <dbReference type="NCBI Taxonomy" id="67003"/>
    <lineage>
        <taxon>Eukaryota</taxon>
        <taxon>Discoba</taxon>
        <taxon>Euglenozoa</taxon>
        <taxon>Kinetoplastea</taxon>
        <taxon>Metakinetoplastina</taxon>
        <taxon>Trypanosomatida</taxon>
        <taxon>Trypanosomatidae</taxon>
        <taxon>Trypanosoma</taxon>
    </lineage>
</organism>
<keyword evidence="1" id="KW-0812">Transmembrane</keyword>
<evidence type="ECO:0000256" key="1">
    <source>
        <dbReference type="SAM" id="Phobius"/>
    </source>
</evidence>
<evidence type="ECO:0000313" key="3">
    <source>
        <dbReference type="Proteomes" id="UP000192257"/>
    </source>
</evidence>
<dbReference type="Proteomes" id="UP000192257">
    <property type="component" value="Unassembled WGS sequence"/>
</dbReference>
<dbReference type="GeneID" id="39981522"/>
<proteinExistence type="predicted"/>
<dbReference type="AlphaFoldDB" id="A0A1X0P896"/>
<feature type="transmembrane region" description="Helical" evidence="1">
    <location>
        <begin position="417"/>
        <end position="442"/>
    </location>
</feature>
<dbReference type="VEuPathDB" id="TriTrypDB:TM35_000024240"/>
<dbReference type="OrthoDB" id="273053at2759"/>
<comment type="caution">
    <text evidence="2">The sequence shown here is derived from an EMBL/GenBank/DDBJ whole genome shotgun (WGS) entry which is preliminary data.</text>
</comment>
<reference evidence="2 3" key="1">
    <citation type="submission" date="2017-03" db="EMBL/GenBank/DDBJ databases">
        <title>An alternative strategy for trypanosome survival in the mammalian bloodstream revealed through genome and transcriptome analysis of the ubiquitous bovine parasite Trypanosoma (Megatrypanum) theileri.</title>
        <authorList>
            <person name="Kelly S."/>
            <person name="Ivens A."/>
            <person name="Mott A."/>
            <person name="O'Neill E."/>
            <person name="Emms D."/>
            <person name="Macleod O."/>
            <person name="Voorheis P."/>
            <person name="Matthews J."/>
            <person name="Matthews K."/>
            <person name="Carrington M."/>
        </authorList>
    </citation>
    <scope>NUCLEOTIDE SEQUENCE [LARGE SCALE GENOMIC DNA]</scope>
    <source>
        <strain evidence="2">Edinburgh</strain>
    </source>
</reference>
<sequence length="456" mass="50848">MQLIKLNLIVAVVSIVFSFYVLNFLFEKEDALLLNRRASHVMHCAKVSGVRLLSLSESLAGHSILVAEPLGAGEASHKVMRFFTTNIQNPSLMEYNQNKNNGKGFYGESAIIKTLLLRASRTSKGGVARILHLCSATSCVGPYLTQYHSEVVRHSSKESITVYALIYGDAVLGHGIEKDLADLGVHVPVYESTVTEESAMPLYGNLSDRFSKIVTKCTLVYNTCEYEVYEKNNNTPFLHVPVIPLNKVVFGKLPLSGIQFDMVHIDVNSDNSLASVIFLRGLLSLSSHPKHIFLTVYPSLFTDELVHLVTTFREEAGYNVLLINGRCSLAGNNSAVSSSKTLSELLQRESPQIFSRVNLHSYTAEPLCVFLLSRVFSNLTQLLDEVGSVKQEEVLESFIFDFPSDVSPIVKTSEVSGFWVVMKYLLFAVPIAVVGVLLWSLFRGRWRSRYSRINHR</sequence>
<name>A0A1X0P896_9TRYP</name>
<keyword evidence="1" id="KW-0472">Membrane</keyword>
<protein>
    <submittedName>
        <fullName evidence="2">Uncharacterized protein</fullName>
    </submittedName>
</protein>
<accession>A0A1X0P896</accession>
<gene>
    <name evidence="2" type="ORF">TM35_000024240</name>
</gene>
<keyword evidence="1" id="KW-1133">Transmembrane helix</keyword>